<dbReference type="InterPro" id="IPR000073">
    <property type="entry name" value="AB_hydrolase_1"/>
</dbReference>
<dbReference type="AlphaFoldDB" id="A0A7L4YS18"/>
<dbReference type="KEGG" id="eke:EK0264_15680"/>
<dbReference type="Gene3D" id="3.40.50.1820">
    <property type="entry name" value="alpha/beta hydrolase"/>
    <property type="match status" value="1"/>
</dbReference>
<accession>A0A7L4YS18</accession>
<dbReference type="OrthoDB" id="3211023at2"/>
<dbReference type="InParanoid" id="A0A7L4YS18"/>
<evidence type="ECO:0000313" key="3">
    <source>
        <dbReference type="Proteomes" id="UP000463857"/>
    </source>
</evidence>
<sequence length="291" mass="30809">MSSAQIDRQSFPHSAEAIRIATDRGEFAALDRAPEGTPRGTVLMVPGYTGSKEDFVTLIDPIAEQGYRVVAIDQRGQFETAGDDEPATYSVDELGKDVASIARSLDAPVNLLGHSFGGLVARAAVIGEPTLFASLVLMSSGPGALGEGQRKSMILAAEPHLYTLGLEGIYDLSQQALAQDPMFVAPPGPLAEFLRRRFVANSPYALQYMGHAMLGEPDRVAELEATGVPVLVLYGSDDNAWTPQAQSDMASRLGAQEVVVDGALHSPAFENVGGTLGALLAFWDAQPRPTA</sequence>
<protein>
    <submittedName>
        <fullName evidence="2">Alpha/beta fold hydrolase</fullName>
    </submittedName>
</protein>
<name>A0A7L4YS18_9ACTN</name>
<dbReference type="SUPFAM" id="SSF53474">
    <property type="entry name" value="alpha/beta-Hydrolases"/>
    <property type="match status" value="1"/>
</dbReference>
<evidence type="ECO:0000259" key="1">
    <source>
        <dbReference type="Pfam" id="PF12697"/>
    </source>
</evidence>
<dbReference type="Pfam" id="PF12697">
    <property type="entry name" value="Abhydrolase_6"/>
    <property type="match status" value="1"/>
</dbReference>
<dbReference type="PRINTS" id="PR00111">
    <property type="entry name" value="ABHYDROLASE"/>
</dbReference>
<dbReference type="EMBL" id="CP047156">
    <property type="protein sequence ID" value="QHC01589.1"/>
    <property type="molecule type" value="Genomic_DNA"/>
</dbReference>
<keyword evidence="3" id="KW-1185">Reference proteome</keyword>
<dbReference type="GO" id="GO:0004806">
    <property type="term" value="F:triacylglycerol lipase activity"/>
    <property type="evidence" value="ECO:0007669"/>
    <property type="project" value="TreeGrafter"/>
</dbReference>
<dbReference type="InterPro" id="IPR029058">
    <property type="entry name" value="AB_hydrolase_fold"/>
</dbReference>
<gene>
    <name evidence="2" type="ORF">EK0264_15680</name>
</gene>
<dbReference type="PANTHER" id="PTHR43433">
    <property type="entry name" value="HYDROLASE, ALPHA/BETA FOLD FAMILY PROTEIN"/>
    <property type="match status" value="1"/>
</dbReference>
<dbReference type="RefSeq" id="WP_159546724.1">
    <property type="nucleotide sequence ID" value="NZ_CP047156.1"/>
</dbReference>
<reference evidence="2 3" key="1">
    <citation type="journal article" date="2018" name="Int. J. Syst. Evol. Microbiol.">
        <title>Epidermidibacterium keratini gen. nov., sp. nov., a member of the family Sporichthyaceae, isolated from keratin epidermis.</title>
        <authorList>
            <person name="Lee D.G."/>
            <person name="Trujillo M.E."/>
            <person name="Kang S."/>
            <person name="Nam J.J."/>
            <person name="Kim Y.J."/>
        </authorList>
    </citation>
    <scope>NUCLEOTIDE SEQUENCE [LARGE SCALE GENOMIC DNA]</scope>
    <source>
        <strain evidence="2 3">EPI-7</strain>
    </source>
</reference>
<keyword evidence="2" id="KW-0378">Hydrolase</keyword>
<proteinExistence type="predicted"/>
<dbReference type="PANTHER" id="PTHR43433:SF5">
    <property type="entry name" value="AB HYDROLASE-1 DOMAIN-CONTAINING PROTEIN"/>
    <property type="match status" value="1"/>
</dbReference>
<dbReference type="GO" id="GO:0046503">
    <property type="term" value="P:glycerolipid catabolic process"/>
    <property type="evidence" value="ECO:0007669"/>
    <property type="project" value="TreeGrafter"/>
</dbReference>
<feature type="domain" description="AB hydrolase-1" evidence="1">
    <location>
        <begin position="42"/>
        <end position="269"/>
    </location>
</feature>
<organism evidence="2 3">
    <name type="scientific">Epidermidibacterium keratini</name>
    <dbReference type="NCBI Taxonomy" id="1891644"/>
    <lineage>
        <taxon>Bacteria</taxon>
        <taxon>Bacillati</taxon>
        <taxon>Actinomycetota</taxon>
        <taxon>Actinomycetes</taxon>
        <taxon>Sporichthyales</taxon>
        <taxon>Sporichthyaceae</taxon>
        <taxon>Epidermidibacterium</taxon>
    </lineage>
</organism>
<dbReference type="Proteomes" id="UP000463857">
    <property type="component" value="Chromosome"/>
</dbReference>
<evidence type="ECO:0000313" key="2">
    <source>
        <dbReference type="EMBL" id="QHC01589.1"/>
    </source>
</evidence>
<dbReference type="InterPro" id="IPR050471">
    <property type="entry name" value="AB_hydrolase"/>
</dbReference>